<feature type="compositionally biased region" description="Low complexity" evidence="1">
    <location>
        <begin position="16"/>
        <end position="25"/>
    </location>
</feature>
<dbReference type="EMBL" id="JASPKY010000085">
    <property type="protein sequence ID" value="KAK9738575.1"/>
    <property type="molecule type" value="Genomic_DNA"/>
</dbReference>
<reference evidence="2 3" key="1">
    <citation type="journal article" date="2024" name="BMC Genomics">
        <title>De novo assembly and annotation of Popillia japonica's genome with initial clues to its potential as an invasive pest.</title>
        <authorList>
            <person name="Cucini C."/>
            <person name="Boschi S."/>
            <person name="Funari R."/>
            <person name="Cardaioli E."/>
            <person name="Iannotti N."/>
            <person name="Marturano G."/>
            <person name="Paoli F."/>
            <person name="Bruttini M."/>
            <person name="Carapelli A."/>
            <person name="Frati F."/>
            <person name="Nardi F."/>
        </authorList>
    </citation>
    <scope>NUCLEOTIDE SEQUENCE [LARGE SCALE GENOMIC DNA]</scope>
    <source>
        <strain evidence="2">DMR45628</strain>
    </source>
</reference>
<accession>A0AAW1LWX8</accession>
<dbReference type="Proteomes" id="UP001458880">
    <property type="component" value="Unassembled WGS sequence"/>
</dbReference>
<gene>
    <name evidence="2" type="ORF">QE152_g9746</name>
</gene>
<evidence type="ECO:0000256" key="1">
    <source>
        <dbReference type="SAM" id="MobiDB-lite"/>
    </source>
</evidence>
<feature type="region of interest" description="Disordered" evidence="1">
    <location>
        <begin position="1"/>
        <end position="25"/>
    </location>
</feature>
<evidence type="ECO:0000313" key="3">
    <source>
        <dbReference type="Proteomes" id="UP001458880"/>
    </source>
</evidence>
<organism evidence="2 3">
    <name type="scientific">Popillia japonica</name>
    <name type="common">Japanese beetle</name>
    <dbReference type="NCBI Taxonomy" id="7064"/>
    <lineage>
        <taxon>Eukaryota</taxon>
        <taxon>Metazoa</taxon>
        <taxon>Ecdysozoa</taxon>
        <taxon>Arthropoda</taxon>
        <taxon>Hexapoda</taxon>
        <taxon>Insecta</taxon>
        <taxon>Pterygota</taxon>
        <taxon>Neoptera</taxon>
        <taxon>Endopterygota</taxon>
        <taxon>Coleoptera</taxon>
        <taxon>Polyphaga</taxon>
        <taxon>Scarabaeiformia</taxon>
        <taxon>Scarabaeidae</taxon>
        <taxon>Rutelinae</taxon>
        <taxon>Popillia</taxon>
    </lineage>
</organism>
<comment type="caution">
    <text evidence="2">The sequence shown here is derived from an EMBL/GenBank/DDBJ whole genome shotgun (WGS) entry which is preliminary data.</text>
</comment>
<protein>
    <submittedName>
        <fullName evidence="2">Uncharacterized protein</fullName>
    </submittedName>
</protein>
<sequence>MLKEHNLLLNPNSRDSSSSNANHAENSLADNYTTISLKVAVGGIEGFATARIRYERHSGVRPHSHSELLLVVKAHGNGGDGGGWNRYQTYSCWPSPAAPAALIRSL</sequence>
<dbReference type="AlphaFoldDB" id="A0AAW1LWX8"/>
<name>A0AAW1LWX8_POPJA</name>
<keyword evidence="3" id="KW-1185">Reference proteome</keyword>
<evidence type="ECO:0000313" key="2">
    <source>
        <dbReference type="EMBL" id="KAK9738575.1"/>
    </source>
</evidence>
<proteinExistence type="predicted"/>